<evidence type="ECO:0000256" key="3">
    <source>
        <dbReference type="ARBA" id="ARBA00034003"/>
    </source>
</evidence>
<dbReference type="PANTHER" id="PTHR45674:SF4">
    <property type="entry name" value="DNA LIGASE 1"/>
    <property type="match status" value="1"/>
</dbReference>
<sequence>MTMRVPEEPILAAPVEVLPVAGSFEPKWDGFRVLLSRAADGAVDLRSRRGTRLVPAFGDIAAAAERDLPRGVVLDGEVVVWHGGRLAFDLLQRRMHRTAASAAREARAYPANLVAFDLLGEDDQDLMALPYAQRRARLEAFFAAHRLGPPWVLCPATTDRAEAELWMRDWAPAGIEGLVVKDPGQRYRPGQRGWRKYRVRDTTEVLVGAVAGSLARPTTALFGRFDDAGVLRFVGRSTVLDSRARAVLAGRVRAAAPDHPWHGRSFSAAWGSRERHPMIPVAPDVVAEVAVDAAFERGAWRHPIRVLRLREDLAPGDVPKFGQGPAPAAG</sequence>
<dbReference type="Pfam" id="PF01068">
    <property type="entry name" value="DNA_ligase_A_M"/>
    <property type="match status" value="1"/>
</dbReference>
<dbReference type="Proteomes" id="UP001551482">
    <property type="component" value="Unassembled WGS sequence"/>
</dbReference>
<dbReference type="Gene3D" id="2.40.50.140">
    <property type="entry name" value="Nucleic acid-binding proteins"/>
    <property type="match status" value="1"/>
</dbReference>
<evidence type="ECO:0000313" key="5">
    <source>
        <dbReference type="EMBL" id="MEU8140137.1"/>
    </source>
</evidence>
<evidence type="ECO:0000259" key="4">
    <source>
        <dbReference type="PROSITE" id="PS50160"/>
    </source>
</evidence>
<dbReference type="GO" id="GO:0016874">
    <property type="term" value="F:ligase activity"/>
    <property type="evidence" value="ECO:0007669"/>
    <property type="project" value="UniProtKB-KW"/>
</dbReference>
<protein>
    <submittedName>
        <fullName evidence="5">ATP-dependent DNA ligase</fullName>
    </submittedName>
</protein>
<proteinExistence type="inferred from homology"/>
<comment type="caution">
    <text evidence="5">The sequence shown here is derived from an EMBL/GenBank/DDBJ whole genome shotgun (WGS) entry which is preliminary data.</text>
</comment>
<dbReference type="InterPro" id="IPR012310">
    <property type="entry name" value="DNA_ligase_ATP-dep_cent"/>
</dbReference>
<comment type="similarity">
    <text evidence="1">Belongs to the ATP-dependent DNA ligase family.</text>
</comment>
<reference evidence="5 6" key="1">
    <citation type="submission" date="2024-06" db="EMBL/GenBank/DDBJ databases">
        <title>The Natural Products Discovery Center: Release of the First 8490 Sequenced Strains for Exploring Actinobacteria Biosynthetic Diversity.</title>
        <authorList>
            <person name="Kalkreuter E."/>
            <person name="Kautsar S.A."/>
            <person name="Yang D."/>
            <person name="Bader C.D."/>
            <person name="Teijaro C.N."/>
            <person name="Fluegel L."/>
            <person name="Davis C.M."/>
            <person name="Simpson J.R."/>
            <person name="Lauterbach L."/>
            <person name="Steele A.D."/>
            <person name="Gui C."/>
            <person name="Meng S."/>
            <person name="Li G."/>
            <person name="Viehrig K."/>
            <person name="Ye F."/>
            <person name="Su P."/>
            <person name="Kiefer A.F."/>
            <person name="Nichols A."/>
            <person name="Cepeda A.J."/>
            <person name="Yan W."/>
            <person name="Fan B."/>
            <person name="Jiang Y."/>
            <person name="Adhikari A."/>
            <person name="Zheng C.-J."/>
            <person name="Schuster L."/>
            <person name="Cowan T.M."/>
            <person name="Smanski M.J."/>
            <person name="Chevrette M.G."/>
            <person name="De Carvalho L.P.S."/>
            <person name="Shen B."/>
        </authorList>
    </citation>
    <scope>NUCLEOTIDE SEQUENCE [LARGE SCALE GENOMIC DNA]</scope>
    <source>
        <strain evidence="5 6">NPDC048946</strain>
    </source>
</reference>
<keyword evidence="6" id="KW-1185">Reference proteome</keyword>
<feature type="domain" description="ATP-dependent DNA ligase family profile" evidence="4">
    <location>
        <begin position="104"/>
        <end position="231"/>
    </location>
</feature>
<dbReference type="InterPro" id="IPR012340">
    <property type="entry name" value="NA-bd_OB-fold"/>
</dbReference>
<dbReference type="EMBL" id="JBEZFP010000248">
    <property type="protein sequence ID" value="MEU8140137.1"/>
    <property type="molecule type" value="Genomic_DNA"/>
</dbReference>
<dbReference type="PROSITE" id="PS50160">
    <property type="entry name" value="DNA_LIGASE_A3"/>
    <property type="match status" value="1"/>
</dbReference>
<organism evidence="5 6">
    <name type="scientific">Streptodolium elevatio</name>
    <dbReference type="NCBI Taxonomy" id="3157996"/>
    <lineage>
        <taxon>Bacteria</taxon>
        <taxon>Bacillati</taxon>
        <taxon>Actinomycetota</taxon>
        <taxon>Actinomycetes</taxon>
        <taxon>Kitasatosporales</taxon>
        <taxon>Streptomycetaceae</taxon>
        <taxon>Streptodolium</taxon>
    </lineage>
</organism>
<name>A0ABV3DY16_9ACTN</name>
<gene>
    <name evidence="5" type="ORF">AB0C36_42470</name>
</gene>
<dbReference type="PANTHER" id="PTHR45674">
    <property type="entry name" value="DNA LIGASE 1/3 FAMILY MEMBER"/>
    <property type="match status" value="1"/>
</dbReference>
<evidence type="ECO:0000313" key="6">
    <source>
        <dbReference type="Proteomes" id="UP001551482"/>
    </source>
</evidence>
<dbReference type="SUPFAM" id="SSF56091">
    <property type="entry name" value="DNA ligase/mRNA capping enzyme, catalytic domain"/>
    <property type="match status" value="1"/>
</dbReference>
<dbReference type="InterPro" id="IPR050191">
    <property type="entry name" value="ATP-dep_DNA_ligase"/>
</dbReference>
<comment type="catalytic activity">
    <reaction evidence="3">
        <text>ATP + (deoxyribonucleotide)n-3'-hydroxyl + 5'-phospho-(deoxyribonucleotide)m = (deoxyribonucleotide)n+m + AMP + diphosphate.</text>
        <dbReference type="EC" id="6.5.1.1"/>
    </reaction>
</comment>
<dbReference type="CDD" id="cd07905">
    <property type="entry name" value="Adenylation_DNA_ligase_LigC"/>
    <property type="match status" value="1"/>
</dbReference>
<evidence type="ECO:0000256" key="1">
    <source>
        <dbReference type="ARBA" id="ARBA00007572"/>
    </source>
</evidence>
<evidence type="ECO:0000256" key="2">
    <source>
        <dbReference type="ARBA" id="ARBA00022598"/>
    </source>
</evidence>
<accession>A0ABV3DY16</accession>
<dbReference type="InterPro" id="IPR044119">
    <property type="entry name" value="Adenylation_LigC-like"/>
</dbReference>
<keyword evidence="2 5" id="KW-0436">Ligase</keyword>
<dbReference type="Gene3D" id="3.30.470.30">
    <property type="entry name" value="DNA ligase/mRNA capping enzyme"/>
    <property type="match status" value="1"/>
</dbReference>
<dbReference type="RefSeq" id="WP_358364982.1">
    <property type="nucleotide sequence ID" value="NZ_JBEZFP010000248.1"/>
</dbReference>